<gene>
    <name evidence="1" type="ORF">EHQ17_13575</name>
</gene>
<dbReference type="AlphaFoldDB" id="A0A5F1YSX1"/>
<accession>A0A5F1YSX1</accession>
<name>A0A5F1YSX1_9LEPT</name>
<dbReference type="EMBL" id="RQFA01000061">
    <property type="protein sequence ID" value="TGK31799.1"/>
    <property type="molecule type" value="Genomic_DNA"/>
</dbReference>
<protein>
    <submittedName>
        <fullName evidence="1">Uncharacterized protein</fullName>
    </submittedName>
</protein>
<evidence type="ECO:0000313" key="2">
    <source>
        <dbReference type="Proteomes" id="UP000298277"/>
    </source>
</evidence>
<dbReference type="RefSeq" id="WP_135736198.1">
    <property type="nucleotide sequence ID" value="NZ_RQFA01000061.1"/>
</dbReference>
<reference evidence="1" key="1">
    <citation type="journal article" date="2019" name="PLoS Negl. Trop. Dis.">
        <title>Revisiting the worldwide diversity of Leptospira species in the environment.</title>
        <authorList>
            <person name="Vincent A.T."/>
            <person name="Schiettekatte O."/>
            <person name="Bourhy P."/>
            <person name="Veyrier F.J."/>
            <person name="Picardeau M."/>
        </authorList>
    </citation>
    <scope>NUCLEOTIDE SEQUENCE [LARGE SCALE GENOMIC DNA]</scope>
    <source>
        <strain evidence="1">201800299</strain>
    </source>
</reference>
<evidence type="ECO:0000313" key="1">
    <source>
        <dbReference type="EMBL" id="TGK31799.1"/>
    </source>
</evidence>
<comment type="caution">
    <text evidence="1">The sequence shown here is derived from an EMBL/GenBank/DDBJ whole genome shotgun (WGS) entry which is preliminary data.</text>
</comment>
<proteinExistence type="predicted"/>
<sequence length="62" mass="7240">MLRRSAVRETLRGRFSILEKNKLKSNFRLVMHELIDPKDRVVMAFQGKIPFLKRPESKNAAA</sequence>
<dbReference type="Proteomes" id="UP000298277">
    <property type="component" value="Unassembled WGS sequence"/>
</dbReference>
<keyword evidence="2" id="KW-1185">Reference proteome</keyword>
<organism evidence="1 2">
    <name type="scientific">Leptospira gomenensis</name>
    <dbReference type="NCBI Taxonomy" id="2484974"/>
    <lineage>
        <taxon>Bacteria</taxon>
        <taxon>Pseudomonadati</taxon>
        <taxon>Spirochaetota</taxon>
        <taxon>Spirochaetia</taxon>
        <taxon>Leptospirales</taxon>
        <taxon>Leptospiraceae</taxon>
        <taxon>Leptospira</taxon>
    </lineage>
</organism>